<sequence length="102" mass="11448">MHTDMVKDILANPKYQELVQKRGRFAWILSLIVIVVYFGFVLIVAFDPKLLAIKLYGVTTVAIPVGVAIIIMSFILTGIYVKRANSEFDDMVTEIKNSVKKG</sequence>
<feature type="transmembrane region" description="Helical" evidence="1">
    <location>
        <begin position="25"/>
        <end position="46"/>
    </location>
</feature>
<keyword evidence="1" id="KW-1133">Transmembrane helix</keyword>
<keyword evidence="1" id="KW-0472">Membrane</keyword>
<dbReference type="GO" id="GO:0005886">
    <property type="term" value="C:plasma membrane"/>
    <property type="evidence" value="ECO:0007669"/>
    <property type="project" value="TreeGrafter"/>
</dbReference>
<proteinExistence type="predicted"/>
<dbReference type="AlphaFoldDB" id="A0A0S4XNE6"/>
<evidence type="ECO:0000313" key="2">
    <source>
        <dbReference type="EMBL" id="CUV65516.1"/>
    </source>
</evidence>
<dbReference type="PANTHER" id="PTHR38598:SF1">
    <property type="entry name" value="INNER MEMBRANE PROTEIN YJCH"/>
    <property type="match status" value="1"/>
</dbReference>
<dbReference type="PANTHER" id="PTHR38598">
    <property type="entry name" value="INNER MEMBRANE PROTEIN YJCH"/>
    <property type="match status" value="1"/>
</dbReference>
<accession>A0A0S4XNE6</accession>
<evidence type="ECO:0000256" key="1">
    <source>
        <dbReference type="SAM" id="Phobius"/>
    </source>
</evidence>
<name>A0A0S4XNE6_9BACT</name>
<dbReference type="EMBL" id="FAXN01000038">
    <property type="protein sequence ID" value="CUV65516.1"/>
    <property type="molecule type" value="Genomic_DNA"/>
</dbReference>
<dbReference type="InterPro" id="IPR007436">
    <property type="entry name" value="DUF485"/>
</dbReference>
<gene>
    <name evidence="2" type="ORF">BN3087_380032</name>
</gene>
<reference evidence="2" key="1">
    <citation type="submission" date="2015-11" db="EMBL/GenBank/DDBJ databases">
        <authorList>
            <person name="Zhang Y."/>
            <person name="Guo Z."/>
        </authorList>
    </citation>
    <scope>NUCLEOTIDE SEQUENCE</scope>
    <source>
        <strain evidence="2">BN30871</strain>
    </source>
</reference>
<dbReference type="InterPro" id="IPR052959">
    <property type="entry name" value="Inner_membrane_assoc"/>
</dbReference>
<feature type="transmembrane region" description="Helical" evidence="1">
    <location>
        <begin position="58"/>
        <end position="81"/>
    </location>
</feature>
<protein>
    <submittedName>
        <fullName evidence="2">Putative inner membrane protein</fullName>
    </submittedName>
</protein>
<keyword evidence="1" id="KW-0812">Transmembrane</keyword>
<dbReference type="Pfam" id="PF04341">
    <property type="entry name" value="DUF485"/>
    <property type="match status" value="1"/>
</dbReference>
<organism evidence="2">
    <name type="scientific">Sulfurovum sp. enrichment culture clone C5</name>
    <dbReference type="NCBI Taxonomy" id="497650"/>
    <lineage>
        <taxon>Bacteria</taxon>
        <taxon>Pseudomonadati</taxon>
        <taxon>Campylobacterota</taxon>
        <taxon>Epsilonproteobacteria</taxon>
        <taxon>Campylobacterales</taxon>
        <taxon>Sulfurovaceae</taxon>
        <taxon>Sulfurovum</taxon>
        <taxon>environmental samples</taxon>
    </lineage>
</organism>